<reference evidence="1" key="1">
    <citation type="submission" date="2020-05" db="EMBL/GenBank/DDBJ databases">
        <title>Phylogenomic resolution of chytrid fungi.</title>
        <authorList>
            <person name="Stajich J.E."/>
            <person name="Amses K."/>
            <person name="Simmons R."/>
            <person name="Seto K."/>
            <person name="Myers J."/>
            <person name="Bonds A."/>
            <person name="Quandt C.A."/>
            <person name="Barry K."/>
            <person name="Liu P."/>
            <person name="Grigoriev I."/>
            <person name="Longcore J.E."/>
            <person name="James T.Y."/>
        </authorList>
    </citation>
    <scope>NUCLEOTIDE SEQUENCE</scope>
    <source>
        <strain evidence="1">JEL0513</strain>
    </source>
</reference>
<sequence length="157" mass="17517">MGLACNYIAAKKNSAATTYDKKTACLITGISTADAHVTKQESHGFTCCPISPVSFKSQSSLRLLLPSDDFYKTGSRLSLTPYLLSELEETESVADFQPMFDNVNQRLFSSNSWAGQNMPHRDASVVDDSLRGKRQFLDILVESFHQNICDYIQEFDS</sequence>
<gene>
    <name evidence="1" type="ORF">HK100_004991</name>
</gene>
<evidence type="ECO:0000313" key="2">
    <source>
        <dbReference type="Proteomes" id="UP001211907"/>
    </source>
</evidence>
<evidence type="ECO:0000313" key="1">
    <source>
        <dbReference type="EMBL" id="KAJ3098929.1"/>
    </source>
</evidence>
<proteinExistence type="predicted"/>
<dbReference type="Proteomes" id="UP001211907">
    <property type="component" value="Unassembled WGS sequence"/>
</dbReference>
<dbReference type="EMBL" id="JADGJH010002381">
    <property type="protein sequence ID" value="KAJ3098929.1"/>
    <property type="molecule type" value="Genomic_DNA"/>
</dbReference>
<comment type="caution">
    <text evidence="1">The sequence shown here is derived from an EMBL/GenBank/DDBJ whole genome shotgun (WGS) entry which is preliminary data.</text>
</comment>
<keyword evidence="2" id="KW-1185">Reference proteome</keyword>
<accession>A0AAD5XCM6</accession>
<protein>
    <submittedName>
        <fullName evidence="1">Uncharacterized protein</fullName>
    </submittedName>
</protein>
<organism evidence="1 2">
    <name type="scientific">Physocladia obscura</name>
    <dbReference type="NCBI Taxonomy" id="109957"/>
    <lineage>
        <taxon>Eukaryota</taxon>
        <taxon>Fungi</taxon>
        <taxon>Fungi incertae sedis</taxon>
        <taxon>Chytridiomycota</taxon>
        <taxon>Chytridiomycota incertae sedis</taxon>
        <taxon>Chytridiomycetes</taxon>
        <taxon>Chytridiales</taxon>
        <taxon>Chytriomycetaceae</taxon>
        <taxon>Physocladia</taxon>
    </lineage>
</organism>
<dbReference type="AlphaFoldDB" id="A0AAD5XCM6"/>
<name>A0AAD5XCM6_9FUNG</name>
<feature type="non-terminal residue" evidence="1">
    <location>
        <position position="157"/>
    </location>
</feature>